<dbReference type="AlphaFoldDB" id="A0A921JRS8"/>
<dbReference type="Pfam" id="PF13347">
    <property type="entry name" value="MFS_2"/>
    <property type="match status" value="1"/>
</dbReference>
<dbReference type="PANTHER" id="PTHR11328">
    <property type="entry name" value="MAJOR FACILITATOR SUPERFAMILY DOMAIN-CONTAINING PROTEIN"/>
    <property type="match status" value="1"/>
</dbReference>
<protein>
    <submittedName>
        <fullName evidence="2">Glycoside-pentoside-hexuronide (GPH):cation symporter</fullName>
    </submittedName>
</protein>
<dbReference type="GO" id="GO:0008643">
    <property type="term" value="P:carbohydrate transport"/>
    <property type="evidence" value="ECO:0007669"/>
    <property type="project" value="InterPro"/>
</dbReference>
<feature type="non-terminal residue" evidence="2">
    <location>
        <position position="471"/>
    </location>
</feature>
<dbReference type="Proteomes" id="UP000712713">
    <property type="component" value="Unassembled WGS sequence"/>
</dbReference>
<dbReference type="InterPro" id="IPR039672">
    <property type="entry name" value="MFS_2"/>
</dbReference>
<feature type="transmembrane region" description="Helical" evidence="1">
    <location>
        <begin position="429"/>
        <end position="451"/>
    </location>
</feature>
<organism evidence="2 3">
    <name type="scientific">Tessaracoccus flavescens</name>
    <dbReference type="NCBI Taxonomy" id="399497"/>
    <lineage>
        <taxon>Bacteria</taxon>
        <taxon>Bacillati</taxon>
        <taxon>Actinomycetota</taxon>
        <taxon>Actinomycetes</taxon>
        <taxon>Propionibacteriales</taxon>
        <taxon>Propionibacteriaceae</taxon>
        <taxon>Tessaracoccus</taxon>
    </lineage>
</organism>
<dbReference type="GO" id="GO:0005886">
    <property type="term" value="C:plasma membrane"/>
    <property type="evidence" value="ECO:0007669"/>
    <property type="project" value="TreeGrafter"/>
</dbReference>
<dbReference type="NCBIfam" id="TIGR00792">
    <property type="entry name" value="gph"/>
    <property type="match status" value="1"/>
</dbReference>
<feature type="transmembrane region" description="Helical" evidence="1">
    <location>
        <begin position="286"/>
        <end position="307"/>
    </location>
</feature>
<dbReference type="SUPFAM" id="SSF103473">
    <property type="entry name" value="MFS general substrate transporter"/>
    <property type="match status" value="1"/>
</dbReference>
<dbReference type="CDD" id="cd17332">
    <property type="entry name" value="MFS_MelB_like"/>
    <property type="match status" value="1"/>
</dbReference>
<feature type="transmembrane region" description="Helical" evidence="1">
    <location>
        <begin position="197"/>
        <end position="217"/>
    </location>
</feature>
<proteinExistence type="predicted"/>
<evidence type="ECO:0000313" key="2">
    <source>
        <dbReference type="EMBL" id="HJE52491.1"/>
    </source>
</evidence>
<dbReference type="Gene3D" id="1.20.1250.20">
    <property type="entry name" value="MFS general substrate transporter like domains"/>
    <property type="match status" value="2"/>
</dbReference>
<feature type="transmembrane region" description="Helical" evidence="1">
    <location>
        <begin position="160"/>
        <end position="185"/>
    </location>
</feature>
<keyword evidence="1" id="KW-0472">Membrane</keyword>
<comment type="caution">
    <text evidence="2">The sequence shown here is derived from an EMBL/GenBank/DDBJ whole genome shotgun (WGS) entry which is preliminary data.</text>
</comment>
<feature type="transmembrane region" description="Helical" evidence="1">
    <location>
        <begin position="314"/>
        <end position="332"/>
    </location>
</feature>
<evidence type="ECO:0000256" key="1">
    <source>
        <dbReference type="SAM" id="Phobius"/>
    </source>
</evidence>
<gene>
    <name evidence="2" type="ORF">K8V15_11050</name>
</gene>
<keyword evidence="1" id="KW-0812">Transmembrane</keyword>
<evidence type="ECO:0000313" key="3">
    <source>
        <dbReference type="Proteomes" id="UP000712713"/>
    </source>
</evidence>
<reference evidence="2" key="1">
    <citation type="journal article" date="2021" name="PeerJ">
        <title>Extensive microbial diversity within the chicken gut microbiome revealed by metagenomics and culture.</title>
        <authorList>
            <person name="Gilroy R."/>
            <person name="Ravi A."/>
            <person name="Getino M."/>
            <person name="Pursley I."/>
            <person name="Horton D.L."/>
            <person name="Alikhan N.F."/>
            <person name="Baker D."/>
            <person name="Gharbi K."/>
            <person name="Hall N."/>
            <person name="Watson M."/>
            <person name="Adriaenssens E.M."/>
            <person name="Foster-Nyarko E."/>
            <person name="Jarju S."/>
            <person name="Secka A."/>
            <person name="Antonio M."/>
            <person name="Oren A."/>
            <person name="Chaudhuri R.R."/>
            <person name="La Ragione R."/>
            <person name="Hildebrand F."/>
            <person name="Pallen M.J."/>
        </authorList>
    </citation>
    <scope>NUCLEOTIDE SEQUENCE</scope>
    <source>
        <strain evidence="2">ChiGjej3B3-7470</strain>
    </source>
</reference>
<dbReference type="InterPro" id="IPR001927">
    <property type="entry name" value="Na/Gal_symport"/>
</dbReference>
<feature type="transmembrane region" description="Helical" evidence="1">
    <location>
        <begin position="123"/>
        <end position="148"/>
    </location>
</feature>
<dbReference type="EMBL" id="DYZF01000280">
    <property type="protein sequence ID" value="HJE52491.1"/>
    <property type="molecule type" value="Genomic_DNA"/>
</dbReference>
<dbReference type="GO" id="GO:0015293">
    <property type="term" value="F:symporter activity"/>
    <property type="evidence" value="ECO:0007669"/>
    <property type="project" value="InterPro"/>
</dbReference>
<name>A0A921JRS8_9ACTN</name>
<reference evidence="2" key="2">
    <citation type="submission" date="2021-09" db="EMBL/GenBank/DDBJ databases">
        <authorList>
            <person name="Gilroy R."/>
        </authorList>
    </citation>
    <scope>NUCLEOTIDE SEQUENCE</scope>
    <source>
        <strain evidence="2">ChiGjej3B3-7470</strain>
    </source>
</reference>
<dbReference type="PANTHER" id="PTHR11328:SF24">
    <property type="entry name" value="MAJOR FACILITATOR SUPERFAMILY (MFS) PROFILE DOMAIN-CONTAINING PROTEIN"/>
    <property type="match status" value="1"/>
</dbReference>
<feature type="transmembrane region" description="Helical" evidence="1">
    <location>
        <begin position="338"/>
        <end position="362"/>
    </location>
</feature>
<accession>A0A921JRS8</accession>
<keyword evidence="1" id="KW-1133">Transmembrane helix</keyword>
<dbReference type="InterPro" id="IPR036259">
    <property type="entry name" value="MFS_trans_sf"/>
</dbReference>
<feature type="transmembrane region" description="Helical" evidence="1">
    <location>
        <begin position="249"/>
        <end position="274"/>
    </location>
</feature>
<feature type="transmembrane region" description="Helical" evidence="1">
    <location>
        <begin position="49"/>
        <end position="70"/>
    </location>
</feature>
<dbReference type="GO" id="GO:0006814">
    <property type="term" value="P:sodium ion transport"/>
    <property type="evidence" value="ECO:0007669"/>
    <property type="project" value="InterPro"/>
</dbReference>
<feature type="transmembrane region" description="Helical" evidence="1">
    <location>
        <begin position="90"/>
        <end position="111"/>
    </location>
</feature>
<sequence>MSTTTETKTVRPFGWRDKIGYMFGDFGNDFTFMLQMMFFMVFYTDVMGINPAHVGLLFLLARLADAFTDVGMGRLVDVLKPSKSGRFRPWIARIAIPVALAGAMMFMPFAVDASYGVKVAYMSITYVLWGSIFYTMINIPYGSMAAVISDQPAHRASLSVFRSVGAQLAFLLISAVLPQIVFITNENGVQQMDPTRMAMAAIGCAIFAVICYAMCYFNVEERLQAKVAGPDEKVGFGQMLATLGKNRPLIALVAGAIVFLIGNQIASTTTAYLWKDYFQEAGMMSTAQIVSIAPVFVIALGATWAAMKFGKKELIAAGLGVSGLLAIVMWVMKITNPWVFIALFFFMAIGVALYNTLVWAVITDVLDFQELNTGQRDDGTVYAIYSWSRKLGQAVAGYVVGWAVAAVGYDSEAAKAGLEQAAETKNGIYLLFLLVPGILYLITAAIMTFWYPLGRKQVQENFETLSARHHA</sequence>